<organism evidence="1 2">
    <name type="scientific">Candidatus Protofrankia datiscae</name>
    <dbReference type="NCBI Taxonomy" id="2716812"/>
    <lineage>
        <taxon>Bacteria</taxon>
        <taxon>Bacillati</taxon>
        <taxon>Actinomycetota</taxon>
        <taxon>Actinomycetes</taxon>
        <taxon>Frankiales</taxon>
        <taxon>Frankiaceae</taxon>
        <taxon>Protofrankia</taxon>
    </lineage>
</organism>
<dbReference type="EMBL" id="CP002801">
    <property type="protein sequence ID" value="AEH11633.1"/>
    <property type="molecule type" value="Genomic_DNA"/>
</dbReference>
<gene>
    <name evidence="1" type="ordered locus">FsymDg_4380</name>
</gene>
<proteinExistence type="predicted"/>
<dbReference type="RefSeq" id="WP_013875481.1">
    <property type="nucleotide sequence ID" value="NC_015656.1"/>
</dbReference>
<dbReference type="STRING" id="656024.FsymDg_4380"/>
<dbReference type="Proteomes" id="UP000001549">
    <property type="component" value="Chromosome"/>
</dbReference>
<dbReference type="KEGG" id="fsy:FsymDg_4380"/>
<reference evidence="1 2" key="1">
    <citation type="submission" date="2011-05" db="EMBL/GenBank/DDBJ databases">
        <title>Complete sequence of chromosome of Frankia symbiont of Datisca glomerata.</title>
        <authorList>
            <consortium name="US DOE Joint Genome Institute"/>
            <person name="Lucas S."/>
            <person name="Han J."/>
            <person name="Lapidus A."/>
            <person name="Cheng J.-F."/>
            <person name="Goodwin L."/>
            <person name="Pitluck S."/>
            <person name="Peters L."/>
            <person name="Mikhailova N."/>
            <person name="Chertkov O."/>
            <person name="Teshima H."/>
            <person name="Han C."/>
            <person name="Tapia R."/>
            <person name="Land M."/>
            <person name="Hauser L."/>
            <person name="Kyrpides N."/>
            <person name="Ivanova N."/>
            <person name="Pagani I."/>
            <person name="Berry A."/>
            <person name="Pawlowski K."/>
            <person name="Persson T."/>
            <person name="Vanden Heuvel B."/>
            <person name="Benson D."/>
            <person name="Woyke T."/>
        </authorList>
    </citation>
    <scope>NUCLEOTIDE SEQUENCE [LARGE SCALE GENOMIC DNA]</scope>
    <source>
        <strain evidence="2">4085684</strain>
    </source>
</reference>
<protein>
    <recommendedName>
        <fullName evidence="3">XRE family transcriptional regulator</fullName>
    </recommendedName>
</protein>
<keyword evidence="2" id="KW-1185">Reference proteome</keyword>
<dbReference type="AlphaFoldDB" id="F8AZA4"/>
<sequence length="418" mass="46469">MINELSVSGQRPAWARRLREERDARGWSQNDTVRALRAHSADNLPSDSTLLRNWKRWESGDTVPDDFYKPLIAKTFGTVTAALFPTPVRQSQERALLKTAGMGTLEIVSRLRMSDVSGSTLDALAITTERLCSEYAYTSSDQLRTEGHAWLGRMTGLLDQRLTLAQHRELLVQAGWIALLVGCVEYDLGDKRAAEATRRAALSLGQEAEHSGIIGWAHEMQAWYALTQGDYRGVIAASEAGQIAAPTQGVAVQLAAQKAKAWARIGDRRQVEVALDHGRTLLEGQPYPSNIDNHFVVDPAKYDFYVMDCYRLLGEDRLAESYARQVIEAGTEFDGRERSPMRNAEARITLGVVSARQGDVELAVSYGARALEGERQSLPSLLMCSRELAAILRDRYTDDPNANEYLDQLREMSALKTP</sequence>
<dbReference type="Gene3D" id="1.25.40.10">
    <property type="entry name" value="Tetratricopeptide repeat domain"/>
    <property type="match status" value="1"/>
</dbReference>
<evidence type="ECO:0000313" key="2">
    <source>
        <dbReference type="Proteomes" id="UP000001549"/>
    </source>
</evidence>
<evidence type="ECO:0000313" key="1">
    <source>
        <dbReference type="EMBL" id="AEH11633.1"/>
    </source>
</evidence>
<accession>F8AZA4</accession>
<dbReference type="InterPro" id="IPR011990">
    <property type="entry name" value="TPR-like_helical_dom_sf"/>
</dbReference>
<dbReference type="eggNOG" id="COG1396">
    <property type="taxonomic scope" value="Bacteria"/>
</dbReference>
<dbReference type="HOGENOM" id="CLU_055820_0_0_11"/>
<evidence type="ECO:0008006" key="3">
    <source>
        <dbReference type="Google" id="ProtNLM"/>
    </source>
</evidence>
<name>F8AZA4_9ACTN</name>